<dbReference type="SMART" id="SM00448">
    <property type="entry name" value="REC"/>
    <property type="match status" value="1"/>
</dbReference>
<dbReference type="GO" id="GO:0048511">
    <property type="term" value="P:rhythmic process"/>
    <property type="evidence" value="ECO:0007669"/>
    <property type="project" value="UniProtKB-KW"/>
</dbReference>
<keyword evidence="3" id="KW-0902">Two-component regulatory system</keyword>
<dbReference type="Pfam" id="PF00072">
    <property type="entry name" value="Response_reg"/>
    <property type="match status" value="1"/>
</dbReference>
<evidence type="ECO:0000256" key="3">
    <source>
        <dbReference type="ARBA" id="ARBA00023012"/>
    </source>
</evidence>
<evidence type="ECO:0000256" key="1">
    <source>
        <dbReference type="ARBA" id="ARBA00004123"/>
    </source>
</evidence>
<evidence type="ECO:0000256" key="9">
    <source>
        <dbReference type="SAM" id="MobiDB-lite"/>
    </source>
</evidence>
<comment type="subcellular location">
    <subcellularLocation>
        <location evidence="1">Nucleus</location>
    </subcellularLocation>
</comment>
<dbReference type="GO" id="GO:0005634">
    <property type="term" value="C:nucleus"/>
    <property type="evidence" value="ECO:0007669"/>
    <property type="project" value="UniProtKB-SubCell"/>
</dbReference>
<accession>A0A834Z3L2</accession>
<dbReference type="AlphaFoldDB" id="A0A834Z3L2"/>
<feature type="compositionally biased region" description="Polar residues" evidence="9">
    <location>
        <begin position="686"/>
        <end position="711"/>
    </location>
</feature>
<keyword evidence="6" id="KW-0804">Transcription</keyword>
<organism evidence="11 12">
    <name type="scientific">Tetracentron sinense</name>
    <name type="common">Spur-leaf</name>
    <dbReference type="NCBI Taxonomy" id="13715"/>
    <lineage>
        <taxon>Eukaryota</taxon>
        <taxon>Viridiplantae</taxon>
        <taxon>Streptophyta</taxon>
        <taxon>Embryophyta</taxon>
        <taxon>Tracheophyta</taxon>
        <taxon>Spermatophyta</taxon>
        <taxon>Magnoliopsida</taxon>
        <taxon>Trochodendrales</taxon>
        <taxon>Trochodendraceae</taxon>
        <taxon>Tetracentron</taxon>
    </lineage>
</organism>
<reference evidence="11 12" key="1">
    <citation type="submission" date="2020-04" db="EMBL/GenBank/DDBJ databases">
        <title>Plant Genome Project.</title>
        <authorList>
            <person name="Zhang R.-G."/>
        </authorList>
    </citation>
    <scope>NUCLEOTIDE SEQUENCE [LARGE SCALE GENOMIC DNA]</scope>
    <source>
        <strain evidence="11">YNK0</strain>
        <tissue evidence="11">Leaf</tissue>
    </source>
</reference>
<comment type="caution">
    <text evidence="8">Lacks conserved residue(s) required for the propagation of feature annotation.</text>
</comment>
<dbReference type="PANTHER" id="PTHR43874:SF125">
    <property type="entry name" value="TWO-COMPONENT RESPONSE REGULATOR-LIKE APRR7"/>
    <property type="match status" value="1"/>
</dbReference>
<evidence type="ECO:0000256" key="2">
    <source>
        <dbReference type="ARBA" id="ARBA00010330"/>
    </source>
</evidence>
<dbReference type="Gene3D" id="3.40.50.2300">
    <property type="match status" value="1"/>
</dbReference>
<feature type="compositionally biased region" description="Low complexity" evidence="9">
    <location>
        <begin position="836"/>
        <end position="855"/>
    </location>
</feature>
<feature type="region of interest" description="Disordered" evidence="9">
    <location>
        <begin position="682"/>
        <end position="711"/>
    </location>
</feature>
<feature type="domain" description="Response regulatory" evidence="10">
    <location>
        <begin position="162"/>
        <end position="280"/>
    </location>
</feature>
<evidence type="ECO:0000313" key="11">
    <source>
        <dbReference type="EMBL" id="KAF8396651.1"/>
    </source>
</evidence>
<feature type="compositionally biased region" description="Polar residues" evidence="9">
    <location>
        <begin position="878"/>
        <end position="887"/>
    </location>
</feature>
<keyword evidence="7" id="KW-0539">Nucleus</keyword>
<evidence type="ECO:0000313" key="12">
    <source>
        <dbReference type="Proteomes" id="UP000655225"/>
    </source>
</evidence>
<gene>
    <name evidence="11" type="ORF">HHK36_018275</name>
</gene>
<evidence type="ECO:0000256" key="4">
    <source>
        <dbReference type="ARBA" id="ARBA00023015"/>
    </source>
</evidence>
<dbReference type="InterPro" id="IPR001789">
    <property type="entry name" value="Sig_transdc_resp-reg_receiver"/>
</dbReference>
<dbReference type="PANTHER" id="PTHR43874">
    <property type="entry name" value="TWO-COMPONENT RESPONSE REGULATOR"/>
    <property type="match status" value="1"/>
</dbReference>
<feature type="region of interest" description="Disordered" evidence="9">
    <location>
        <begin position="285"/>
        <end position="349"/>
    </location>
</feature>
<dbReference type="SUPFAM" id="SSF52172">
    <property type="entry name" value="CheY-like"/>
    <property type="match status" value="1"/>
</dbReference>
<proteinExistence type="inferred from homology"/>
<keyword evidence="12" id="KW-1185">Reference proteome</keyword>
<dbReference type="CDD" id="cd17582">
    <property type="entry name" value="psREC_PRR"/>
    <property type="match status" value="1"/>
</dbReference>
<dbReference type="OMA" id="GRIGWIQ"/>
<evidence type="ECO:0000259" key="10">
    <source>
        <dbReference type="PROSITE" id="PS50110"/>
    </source>
</evidence>
<dbReference type="EMBL" id="JABCRI010000012">
    <property type="protein sequence ID" value="KAF8396651.1"/>
    <property type="molecule type" value="Genomic_DNA"/>
</dbReference>
<evidence type="ECO:0000256" key="8">
    <source>
        <dbReference type="PROSITE-ProRule" id="PRU00169"/>
    </source>
</evidence>
<sequence length="934" mass="102080">MLQRRMEETKMVAVRILQRRAKASIELRNKTFNQACDEPRVLSRYGGSFEMRYKALVLKALDSVHLRQSLAQLLNNGGAENKGLAELNNHMRDEHKEVRDGVVGEGQGLSEEDESRINEVAEDVNDGCEGAFQPLVVLQRLQPQPQGPVVHWDRFLPLRSLKVLLVENDDSTRHVVGALLRNCSYEVTAAANGLQAWKILEDLTNQIDLILTEVVMPGLSGIGLLCKIMNHKTCKNIPVIMMSSYDSMGTVFKCLSKGAVDFLVKPVRKNELKNLWQHVWRRCHSSSGSGSESATQTQKSTKSKSGEESDNNIGSNGEDDNGSIGLNVRDRSDNGSGTQVSPELASGMEGSAVLELESKEGWTGLPPERVSSDIVGSVREGLGFSQEVTPLVGKRLVPIVFVLGRIGWIQATTASTPKDVNAALSQDCLGERLVESDPSSLPSSWTKRAVEVDSPQPMLTWDQLADPLDSTCAQFIHSKLETCGNHCVHMTATRECQEQDEKLDNVAMGKDLEIGVHGNPDLQLQYPSEKVSTNLTGAKHDKLPEEQLNKRLLEFNHENPIGELRDQAADLIGAIVNGTDLQMESGVFEAPNGLSKSLETYNKVIYDTKELPSLELSLKRSRGVGIVGTATRDERNVLRHSDLSAFSRYNTTSTANQVPTGNVGSCSPFDNSSEAVKTESMHNFPFHSNGTPPNQRSNGSSNNDMGSTTNNVFTKPAVFNNKSASTSTVKCLHPSGFQPVQNGHLCPPQHVISDKTDDVTVNKMQAQPRDIHQQVEVQHHYHHYHHHHHHVHNTQQQQLPSDHDDFPSKKMAAAASQGGSSNVLSGPIEGNAGNYSLNGSASGSNHGSNGQNGSSTAVNAGGMNMESDNGVAGENGADGSSGSGSRVDQNRFAQREAALTKFRQKRKERCFEKKVTGLVMFMLVLGEQQFNKTR</sequence>
<dbReference type="PROSITE" id="PS50110">
    <property type="entry name" value="RESPONSE_REGULATORY"/>
    <property type="match status" value="1"/>
</dbReference>
<feature type="region of interest" description="Disordered" evidence="9">
    <location>
        <begin position="781"/>
        <end position="890"/>
    </location>
</feature>
<evidence type="ECO:0000256" key="7">
    <source>
        <dbReference type="ARBA" id="ARBA00023242"/>
    </source>
</evidence>
<dbReference type="FunFam" id="3.40.50.2300:FF:000214">
    <property type="entry name" value="Two-component response regulator-like PRR37"/>
    <property type="match status" value="1"/>
</dbReference>
<dbReference type="GO" id="GO:0009736">
    <property type="term" value="P:cytokinin-activated signaling pathway"/>
    <property type="evidence" value="ECO:0007669"/>
    <property type="project" value="InterPro"/>
</dbReference>
<dbReference type="Proteomes" id="UP000655225">
    <property type="component" value="Unassembled WGS sequence"/>
</dbReference>
<comment type="caution">
    <text evidence="11">The sequence shown here is derived from an EMBL/GenBank/DDBJ whole genome shotgun (WGS) entry which is preliminary data.</text>
</comment>
<keyword evidence="4" id="KW-0805">Transcription regulation</keyword>
<dbReference type="InterPro" id="IPR045279">
    <property type="entry name" value="ARR-like"/>
</dbReference>
<keyword evidence="5" id="KW-0090">Biological rhythms</keyword>
<dbReference type="OrthoDB" id="60033at2759"/>
<protein>
    <recommendedName>
        <fullName evidence="10">Response regulatory domain-containing protein</fullName>
    </recommendedName>
</protein>
<evidence type="ECO:0000256" key="6">
    <source>
        <dbReference type="ARBA" id="ARBA00023163"/>
    </source>
</evidence>
<dbReference type="InterPro" id="IPR011006">
    <property type="entry name" value="CheY-like_superfamily"/>
</dbReference>
<dbReference type="GO" id="GO:0000160">
    <property type="term" value="P:phosphorelay signal transduction system"/>
    <property type="evidence" value="ECO:0007669"/>
    <property type="project" value="UniProtKB-KW"/>
</dbReference>
<comment type="similarity">
    <text evidence="2">Belongs to the ARR-like family.</text>
</comment>
<feature type="compositionally biased region" description="Basic residues" evidence="9">
    <location>
        <begin position="781"/>
        <end position="792"/>
    </location>
</feature>
<name>A0A834Z3L2_TETSI</name>
<evidence type="ECO:0000256" key="5">
    <source>
        <dbReference type="ARBA" id="ARBA00023108"/>
    </source>
</evidence>